<evidence type="ECO:0000256" key="1">
    <source>
        <dbReference type="SAM" id="MobiDB-lite"/>
    </source>
</evidence>
<feature type="domain" description="MAM" evidence="3">
    <location>
        <begin position="488"/>
        <end position="677"/>
    </location>
</feature>
<dbReference type="InterPro" id="IPR013320">
    <property type="entry name" value="ConA-like_dom_sf"/>
</dbReference>
<keyword evidence="2" id="KW-0732">Signal</keyword>
<dbReference type="Proteomes" id="UP000789390">
    <property type="component" value="Unassembled WGS sequence"/>
</dbReference>
<dbReference type="OrthoDB" id="409956at2759"/>
<gene>
    <name evidence="4" type="ORF">DGAL_LOCUS13619</name>
</gene>
<dbReference type="InterPro" id="IPR051560">
    <property type="entry name" value="MAM_domain-containing"/>
</dbReference>
<accession>A0A8J2S006</accession>
<feature type="region of interest" description="Disordered" evidence="1">
    <location>
        <begin position="977"/>
        <end position="1004"/>
    </location>
</feature>
<feature type="compositionally biased region" description="Polar residues" evidence="1">
    <location>
        <begin position="797"/>
        <end position="836"/>
    </location>
</feature>
<feature type="signal peptide" evidence="2">
    <location>
        <begin position="1"/>
        <end position="26"/>
    </location>
</feature>
<reference evidence="4" key="1">
    <citation type="submission" date="2021-11" db="EMBL/GenBank/DDBJ databases">
        <authorList>
            <person name="Schell T."/>
        </authorList>
    </citation>
    <scope>NUCLEOTIDE SEQUENCE</scope>
    <source>
        <strain evidence="4">M5</strain>
    </source>
</reference>
<evidence type="ECO:0000313" key="4">
    <source>
        <dbReference type="EMBL" id="CAH0110119.1"/>
    </source>
</evidence>
<feature type="compositionally biased region" description="Polar residues" evidence="1">
    <location>
        <begin position="988"/>
        <end position="1004"/>
    </location>
</feature>
<dbReference type="EMBL" id="CAKKLH010000299">
    <property type="protein sequence ID" value="CAH0110119.1"/>
    <property type="molecule type" value="Genomic_DNA"/>
</dbReference>
<sequence>MANLLLFLTAAFLLLSSFESVPTVAANNRRGRQWIGELAAPVDCSFPVDVRRNATTSNNSPVERVSLCNFTTSGPLVDGVLPWRKGLASLGNWLGGPETDASNSTDGGYAFFETSFLPGQQQQQQLPGVQPKAWLKSPVYQATTPHGHCLRFSYNIQGVSASKLRLLRVQMVPTSEGHSAAPSVASAAVPIIVNSILMPSVTSNSQQKRQAGTDPGLLFPSPWTPFQTILVNKTGWQEVVDEVWLSSDSTRGQWLDGHVTYSSPYPHAFIFEAVPNLAYAQYRGHVAIDDIQFSDGPCTAECEFNVDFCQWSNDPDGDFDWSLSRGSLWTSTGPLRDQLSSQHNFNFGGYAFIDSRHPHFAGSRASLTSDVIPATISDDQSDNALCFVFWVHMFGAGIGSLKVVQKVADNASDASALAEQELWQLSAQSGPRDSWYRAQVTLASSSPFKIQLEATVGESGYGDIAVDSFRIENGSCPGLPEWSVNRGFDCTFQNGLCGWVLTNSRPGITSMWTRSNADIFSGRPDGHSQQNVQSYLPNNYMLFDTYLNGHKPGSRGFVSSQLQRSTDPHCLSFWFYLASASLAHPRLGALEVVLYEPNTTSTRRSSNETINPVKHTSVVSRTLWRLENHQEEKWLSAQVSFVPASGGYISFVGIRGEGLRGIIAIDDVTLYKGYCQVLPADAAVSPLDCSFDQNLCNWSVDSQSALPPVVTETPVTTEKGGEVSDTTETPSITTTRLDSEVKTTPDGDYEEPIVFPENGASITTEYSVVSSTVNSDVALPSTAIVELIELISPQTTLSPATDATTQTVSQSSIPAATSTSDSDVSPAVTTEMLTEGSTSSAVSTTSSTTSTAATTISTTPASIQSRSRSTTPATSSSIIIKSMSENVNKDSTVRGVSGLYDEITSFGPNTIEVISTSRDGATKSIIISQPVRNRFRRSGKWIGYNHPRNSRIVNLRSSSAEEGIWRRPKPVPHWLRSRNPAFEDEHSNPYSEHQAFSSQRTSPPKLSSISSDLLVKDDPRWLLSGVSSSLYGVRDHTLQLAEGGYVYMEGKGKSSVSRLFSPPFPGNATHCLSFFFTMAYNSPNSTLTVYRLNTGPLDELWRVTSAAIDRSVNRNKSPWIPARVPIPSSGELDQTIVIEASTDSGGIGLDDIRLKKVSCSIRP</sequence>
<dbReference type="PANTHER" id="PTHR23282">
    <property type="entry name" value="APICAL ENDOSOMAL GLYCOPROTEIN PRECURSOR"/>
    <property type="match status" value="1"/>
</dbReference>
<feature type="domain" description="MAM" evidence="3">
    <location>
        <begin position="982"/>
        <end position="1161"/>
    </location>
</feature>
<evidence type="ECO:0000256" key="2">
    <source>
        <dbReference type="SAM" id="SignalP"/>
    </source>
</evidence>
<dbReference type="InterPro" id="IPR000998">
    <property type="entry name" value="MAM_dom"/>
</dbReference>
<feature type="region of interest" description="Disordered" evidence="1">
    <location>
        <begin position="797"/>
        <end position="877"/>
    </location>
</feature>
<organism evidence="4 5">
    <name type="scientific">Daphnia galeata</name>
    <dbReference type="NCBI Taxonomy" id="27404"/>
    <lineage>
        <taxon>Eukaryota</taxon>
        <taxon>Metazoa</taxon>
        <taxon>Ecdysozoa</taxon>
        <taxon>Arthropoda</taxon>
        <taxon>Crustacea</taxon>
        <taxon>Branchiopoda</taxon>
        <taxon>Diplostraca</taxon>
        <taxon>Cladocera</taxon>
        <taxon>Anomopoda</taxon>
        <taxon>Daphniidae</taxon>
        <taxon>Daphnia</taxon>
    </lineage>
</organism>
<dbReference type="AlphaFoldDB" id="A0A8J2S006"/>
<dbReference type="GO" id="GO:0016020">
    <property type="term" value="C:membrane"/>
    <property type="evidence" value="ECO:0007669"/>
    <property type="project" value="InterPro"/>
</dbReference>
<proteinExistence type="predicted"/>
<evidence type="ECO:0000259" key="3">
    <source>
        <dbReference type="PROSITE" id="PS50060"/>
    </source>
</evidence>
<feature type="chain" id="PRO_5035170813" description="MAM domain-containing protein" evidence="2">
    <location>
        <begin position="27"/>
        <end position="1163"/>
    </location>
</feature>
<dbReference type="CDD" id="cd06263">
    <property type="entry name" value="MAM"/>
    <property type="match status" value="2"/>
</dbReference>
<dbReference type="SUPFAM" id="SSF49899">
    <property type="entry name" value="Concanavalin A-like lectins/glucanases"/>
    <property type="match status" value="5"/>
</dbReference>
<dbReference type="SMART" id="SM00137">
    <property type="entry name" value="MAM"/>
    <property type="match status" value="2"/>
</dbReference>
<feature type="domain" description="MAM" evidence="3">
    <location>
        <begin position="42"/>
        <end position="300"/>
    </location>
</feature>
<keyword evidence="5" id="KW-1185">Reference proteome</keyword>
<protein>
    <recommendedName>
        <fullName evidence="3">MAM domain-containing protein</fullName>
    </recommendedName>
</protein>
<evidence type="ECO:0000313" key="5">
    <source>
        <dbReference type="Proteomes" id="UP000789390"/>
    </source>
</evidence>
<feature type="compositionally biased region" description="Low complexity" evidence="1">
    <location>
        <begin position="837"/>
        <end position="877"/>
    </location>
</feature>
<comment type="caution">
    <text evidence="4">The sequence shown here is derived from an EMBL/GenBank/DDBJ whole genome shotgun (WGS) entry which is preliminary data.</text>
</comment>
<dbReference type="Gene3D" id="2.60.120.200">
    <property type="match status" value="4"/>
</dbReference>
<feature type="domain" description="MAM" evidence="3">
    <location>
        <begin position="300"/>
        <end position="478"/>
    </location>
</feature>
<dbReference type="PANTHER" id="PTHR23282:SF146">
    <property type="entry name" value="RT07201P-RELATED"/>
    <property type="match status" value="1"/>
</dbReference>
<dbReference type="PROSITE" id="PS50060">
    <property type="entry name" value="MAM_2"/>
    <property type="match status" value="4"/>
</dbReference>
<dbReference type="Pfam" id="PF00629">
    <property type="entry name" value="MAM"/>
    <property type="match status" value="4"/>
</dbReference>
<name>A0A8J2S006_9CRUS</name>